<dbReference type="GO" id="GO:0005975">
    <property type="term" value="P:carbohydrate metabolic process"/>
    <property type="evidence" value="ECO:0007669"/>
    <property type="project" value="InterPro"/>
</dbReference>
<comment type="caution">
    <text evidence="5">The sequence shown here is derived from an EMBL/GenBank/DDBJ whole genome shotgun (WGS) entry which is preliminary data.</text>
</comment>
<feature type="compositionally biased region" description="Low complexity" evidence="3">
    <location>
        <begin position="505"/>
        <end position="514"/>
    </location>
</feature>
<dbReference type="OrthoDB" id="73875at2759"/>
<organism evidence="5 6">
    <name type="scientific">Paraphoma chrysanthemicola</name>
    <dbReference type="NCBI Taxonomy" id="798071"/>
    <lineage>
        <taxon>Eukaryota</taxon>
        <taxon>Fungi</taxon>
        <taxon>Dikarya</taxon>
        <taxon>Ascomycota</taxon>
        <taxon>Pezizomycotina</taxon>
        <taxon>Dothideomycetes</taxon>
        <taxon>Pleosporomycetidae</taxon>
        <taxon>Pleosporales</taxon>
        <taxon>Pleosporineae</taxon>
        <taxon>Phaeosphaeriaceae</taxon>
        <taxon>Paraphoma</taxon>
    </lineage>
</organism>
<evidence type="ECO:0000256" key="2">
    <source>
        <dbReference type="ARBA" id="ARBA00012729"/>
    </source>
</evidence>
<dbReference type="Gene3D" id="3.20.20.80">
    <property type="entry name" value="Glycosidases"/>
    <property type="match status" value="2"/>
</dbReference>
<dbReference type="Proteomes" id="UP000813461">
    <property type="component" value="Unassembled WGS sequence"/>
</dbReference>
<protein>
    <recommendedName>
        <fullName evidence="2">chitinase</fullName>
        <ecNumber evidence="2">3.2.1.14</ecNumber>
    </recommendedName>
</protein>
<gene>
    <name evidence="5" type="ORF">FB567DRAFT_575909</name>
</gene>
<dbReference type="EC" id="3.2.1.14" evidence="2"/>
<dbReference type="PROSITE" id="PS51910">
    <property type="entry name" value="GH18_2"/>
    <property type="match status" value="1"/>
</dbReference>
<dbReference type="PANTHER" id="PTHR11177">
    <property type="entry name" value="CHITINASE"/>
    <property type="match status" value="1"/>
</dbReference>
<dbReference type="SUPFAM" id="SSF51445">
    <property type="entry name" value="(Trans)glycosidases"/>
    <property type="match status" value="1"/>
</dbReference>
<evidence type="ECO:0000256" key="1">
    <source>
        <dbReference type="ARBA" id="ARBA00008682"/>
    </source>
</evidence>
<accession>A0A8K0RHW3</accession>
<dbReference type="InterPro" id="IPR017853">
    <property type="entry name" value="GH"/>
</dbReference>
<dbReference type="Gene3D" id="3.10.50.10">
    <property type="match status" value="1"/>
</dbReference>
<reference evidence="5" key="1">
    <citation type="journal article" date="2021" name="Nat. Commun.">
        <title>Genetic determinants of endophytism in the Arabidopsis root mycobiome.</title>
        <authorList>
            <person name="Mesny F."/>
            <person name="Miyauchi S."/>
            <person name="Thiergart T."/>
            <person name="Pickel B."/>
            <person name="Atanasova L."/>
            <person name="Karlsson M."/>
            <person name="Huettel B."/>
            <person name="Barry K.W."/>
            <person name="Haridas S."/>
            <person name="Chen C."/>
            <person name="Bauer D."/>
            <person name="Andreopoulos W."/>
            <person name="Pangilinan J."/>
            <person name="LaButti K."/>
            <person name="Riley R."/>
            <person name="Lipzen A."/>
            <person name="Clum A."/>
            <person name="Drula E."/>
            <person name="Henrissat B."/>
            <person name="Kohler A."/>
            <person name="Grigoriev I.V."/>
            <person name="Martin F.M."/>
            <person name="Hacquard S."/>
        </authorList>
    </citation>
    <scope>NUCLEOTIDE SEQUENCE</scope>
    <source>
        <strain evidence="5">MPI-SDFR-AT-0120</strain>
    </source>
</reference>
<feature type="compositionally biased region" description="Basic residues" evidence="3">
    <location>
        <begin position="535"/>
        <end position="550"/>
    </location>
</feature>
<feature type="region of interest" description="Disordered" evidence="3">
    <location>
        <begin position="531"/>
        <end position="550"/>
    </location>
</feature>
<evidence type="ECO:0000259" key="4">
    <source>
        <dbReference type="PROSITE" id="PS51910"/>
    </source>
</evidence>
<name>A0A8K0RHW3_9PLEO</name>
<dbReference type="PANTHER" id="PTHR11177:SF333">
    <property type="entry name" value="CHITINASE"/>
    <property type="match status" value="1"/>
</dbReference>
<dbReference type="Pfam" id="PF00704">
    <property type="entry name" value="Glyco_hydro_18"/>
    <property type="match status" value="1"/>
</dbReference>
<evidence type="ECO:0000313" key="6">
    <source>
        <dbReference type="Proteomes" id="UP000813461"/>
    </source>
</evidence>
<keyword evidence="6" id="KW-1185">Reference proteome</keyword>
<dbReference type="InterPro" id="IPR001223">
    <property type="entry name" value="Glyco_hydro18_cat"/>
</dbReference>
<sequence length="550" mass="61075">MPHDAHQHKGSVLDSTIPGLMSFHWYLRHFDIAEMEPYVDWFNVMTYDIHGAAPGKCPKASGILTSAEIHRIIGDKGLTPKFDKEAAVNWITWDSDQWVSYDDARTFALKIKYAEDKCLGGKMIWAIDQGSSDESTNDKYSGLDALENSLKSKGLNLDASFPLSNGLKLKGVVKDASKRAAAKDTCYTSFRGELCVPGYTSVSTMNGQVGGLREATACQEDNVQSLCCPSGTFTGRCEWYGWRGQGPELYRRHFGEYGVGGRVKQQWRGQHHAKYRQSHGRPDGTCANDNYDGSRCRCEVAEFPLDSLGESYQAAQALRLSDGNNKNGRQGRDWQDFINAEWFPCSFLLKSSPPVTWAIESPMNASDPRLTTNAFIPKYGFDSASDRDQCWATYTLPRGQTSVISDHGFRGQSGPDFPDPMFAQSVGYPRQAYRVDPDGLAANARPTSVASAQWLKKRGDEHETPLYGVNAVQPTRLSELDVDARINPNALKGALTREAQPRGNSVVATASATAPAQRTDPALDRLKGKHELHQVLKRRHSHGHRRRYVD</sequence>
<dbReference type="EMBL" id="JAGMVJ010000002">
    <property type="protein sequence ID" value="KAH7093148.1"/>
    <property type="molecule type" value="Genomic_DNA"/>
</dbReference>
<dbReference type="GO" id="GO:0008843">
    <property type="term" value="F:endochitinase activity"/>
    <property type="evidence" value="ECO:0007669"/>
    <property type="project" value="UniProtKB-EC"/>
</dbReference>
<evidence type="ECO:0000256" key="3">
    <source>
        <dbReference type="SAM" id="MobiDB-lite"/>
    </source>
</evidence>
<feature type="domain" description="GH18" evidence="4">
    <location>
        <begin position="1"/>
        <end position="153"/>
    </location>
</feature>
<dbReference type="InterPro" id="IPR029070">
    <property type="entry name" value="Chitinase_insertion_sf"/>
</dbReference>
<feature type="region of interest" description="Disordered" evidence="3">
    <location>
        <begin position="498"/>
        <end position="519"/>
    </location>
</feature>
<proteinExistence type="inferred from homology"/>
<dbReference type="AlphaFoldDB" id="A0A8K0RHW3"/>
<dbReference type="InterPro" id="IPR050314">
    <property type="entry name" value="Glycosyl_Hydrlase_18"/>
</dbReference>
<evidence type="ECO:0000313" key="5">
    <source>
        <dbReference type="EMBL" id="KAH7093148.1"/>
    </source>
</evidence>
<comment type="similarity">
    <text evidence="1">Belongs to the glycosyl hydrolase 18 family. Chitinase class V subfamily.</text>
</comment>